<dbReference type="CDD" id="cd00093">
    <property type="entry name" value="HTH_XRE"/>
    <property type="match status" value="1"/>
</dbReference>
<protein>
    <submittedName>
        <fullName evidence="5">XRE family transcriptional regulator</fullName>
    </submittedName>
</protein>
<dbReference type="InterPro" id="IPR010982">
    <property type="entry name" value="Lambda_DNA-bd_dom_sf"/>
</dbReference>
<dbReference type="GO" id="GO:0005829">
    <property type="term" value="C:cytosol"/>
    <property type="evidence" value="ECO:0007669"/>
    <property type="project" value="TreeGrafter"/>
</dbReference>
<dbReference type="Gene3D" id="2.60.120.10">
    <property type="entry name" value="Jelly Rolls"/>
    <property type="match status" value="1"/>
</dbReference>
<organism evidence="5 6">
    <name type="scientific">Rubrivivax gelatinosus</name>
    <name type="common">Rhodocyclus gelatinosus</name>
    <name type="synonym">Rhodopseudomonas gelatinosa</name>
    <dbReference type="NCBI Taxonomy" id="28068"/>
    <lineage>
        <taxon>Bacteria</taxon>
        <taxon>Pseudomonadati</taxon>
        <taxon>Pseudomonadota</taxon>
        <taxon>Betaproteobacteria</taxon>
        <taxon>Burkholderiales</taxon>
        <taxon>Sphaerotilaceae</taxon>
        <taxon>Rubrivivax</taxon>
    </lineage>
</organism>
<gene>
    <name evidence="5" type="ORF">EV684_11529</name>
</gene>
<dbReference type="SMART" id="SM00530">
    <property type="entry name" value="HTH_XRE"/>
    <property type="match status" value="1"/>
</dbReference>
<dbReference type="GO" id="GO:0003700">
    <property type="term" value="F:DNA-binding transcription factor activity"/>
    <property type="evidence" value="ECO:0007669"/>
    <property type="project" value="TreeGrafter"/>
</dbReference>
<dbReference type="InterPro" id="IPR001387">
    <property type="entry name" value="Cro/C1-type_HTH"/>
</dbReference>
<dbReference type="PANTHER" id="PTHR46797:SF23">
    <property type="entry name" value="HTH-TYPE TRANSCRIPTIONAL REGULATOR SUTR"/>
    <property type="match status" value="1"/>
</dbReference>
<dbReference type="InterPro" id="IPR050807">
    <property type="entry name" value="TransReg_Diox_bact_type"/>
</dbReference>
<dbReference type="OrthoDB" id="9810578at2"/>
<evidence type="ECO:0000259" key="4">
    <source>
        <dbReference type="PROSITE" id="PS50943"/>
    </source>
</evidence>
<accession>A0A4V2SFZ6</accession>
<evidence type="ECO:0000256" key="2">
    <source>
        <dbReference type="ARBA" id="ARBA00023125"/>
    </source>
</evidence>
<proteinExistence type="predicted"/>
<keyword evidence="3" id="KW-0804">Transcription</keyword>
<evidence type="ECO:0000313" key="5">
    <source>
        <dbReference type="EMBL" id="TCO99237.1"/>
    </source>
</evidence>
<feature type="domain" description="HTH cro/C1-type" evidence="4">
    <location>
        <begin position="22"/>
        <end position="76"/>
    </location>
</feature>
<dbReference type="Proteomes" id="UP000295106">
    <property type="component" value="Unassembled WGS sequence"/>
</dbReference>
<keyword evidence="1" id="KW-0805">Transcription regulation</keyword>
<dbReference type="GeneID" id="99685240"/>
<dbReference type="InterPro" id="IPR014710">
    <property type="entry name" value="RmlC-like_jellyroll"/>
</dbReference>
<dbReference type="PROSITE" id="PS50943">
    <property type="entry name" value="HTH_CROC1"/>
    <property type="match status" value="1"/>
</dbReference>
<evidence type="ECO:0000256" key="3">
    <source>
        <dbReference type="ARBA" id="ARBA00023163"/>
    </source>
</evidence>
<evidence type="ECO:0000256" key="1">
    <source>
        <dbReference type="ARBA" id="ARBA00023015"/>
    </source>
</evidence>
<dbReference type="Gene3D" id="1.10.260.40">
    <property type="entry name" value="lambda repressor-like DNA-binding domains"/>
    <property type="match status" value="1"/>
</dbReference>
<dbReference type="PANTHER" id="PTHR46797">
    <property type="entry name" value="HTH-TYPE TRANSCRIPTIONAL REGULATOR"/>
    <property type="match status" value="1"/>
</dbReference>
<dbReference type="Pfam" id="PF07883">
    <property type="entry name" value="Cupin_2"/>
    <property type="match status" value="1"/>
</dbReference>
<dbReference type="RefSeq" id="WP_132649209.1">
    <property type="nucleotide sequence ID" value="NZ_CP181386.1"/>
</dbReference>
<dbReference type="EMBL" id="SLXD01000015">
    <property type="protein sequence ID" value="TCO99237.1"/>
    <property type="molecule type" value="Genomic_DNA"/>
</dbReference>
<evidence type="ECO:0000313" key="6">
    <source>
        <dbReference type="Proteomes" id="UP000295106"/>
    </source>
</evidence>
<dbReference type="SUPFAM" id="SSF51182">
    <property type="entry name" value="RmlC-like cupins"/>
    <property type="match status" value="1"/>
</dbReference>
<dbReference type="AlphaFoldDB" id="A0A4V2SFZ6"/>
<dbReference type="SUPFAM" id="SSF47413">
    <property type="entry name" value="lambda repressor-like DNA-binding domains"/>
    <property type="match status" value="1"/>
</dbReference>
<dbReference type="GO" id="GO:0003677">
    <property type="term" value="F:DNA binding"/>
    <property type="evidence" value="ECO:0007669"/>
    <property type="project" value="UniProtKB-KW"/>
</dbReference>
<keyword evidence="2" id="KW-0238">DNA-binding</keyword>
<reference evidence="5 6" key="1">
    <citation type="submission" date="2019-03" db="EMBL/GenBank/DDBJ databases">
        <title>Genomic Encyclopedia of Type Strains, Phase IV (KMG-IV): sequencing the most valuable type-strain genomes for metagenomic binning, comparative biology and taxonomic classification.</title>
        <authorList>
            <person name="Goeker M."/>
        </authorList>
    </citation>
    <scope>NUCLEOTIDE SEQUENCE [LARGE SCALE GENOMIC DNA]</scope>
    <source>
        <strain evidence="5 6">DSM 1709</strain>
    </source>
</reference>
<dbReference type="Pfam" id="PF01381">
    <property type="entry name" value="HTH_3"/>
    <property type="match status" value="1"/>
</dbReference>
<dbReference type="CDD" id="cd02209">
    <property type="entry name" value="cupin_XRE_C"/>
    <property type="match status" value="1"/>
</dbReference>
<name>A0A4V2SFZ6_RUBGE</name>
<dbReference type="InterPro" id="IPR011051">
    <property type="entry name" value="RmlC_Cupin_sf"/>
</dbReference>
<comment type="caution">
    <text evidence="5">The sequence shown here is derived from an EMBL/GenBank/DDBJ whole genome shotgun (WGS) entry which is preliminary data.</text>
</comment>
<dbReference type="InterPro" id="IPR013096">
    <property type="entry name" value="Cupin_2"/>
</dbReference>
<sequence length="189" mass="20536">MSNKLHIAPRHGDVLAFVGQNLRAARQRAGLSQAALAEASGLSRRMIVALEQGDTNISLSRLDRLAEALGVGFVDLVRDPAAQTLRLDAVAWRGRHEGSVALLQASVPARHEAQLWAWTLAPGERYDAEPDPEGWHEMIVVVEGRLRLELASGAHELAAGDYLVYPSSQPYAYLNAGEAPTRFVRNVVA</sequence>